<reference evidence="1" key="1">
    <citation type="journal article" date="2020" name="Nature">
        <title>Giant virus diversity and host interactions through global metagenomics.</title>
        <authorList>
            <person name="Schulz F."/>
            <person name="Roux S."/>
            <person name="Paez-Espino D."/>
            <person name="Jungbluth S."/>
            <person name="Walsh D.A."/>
            <person name="Denef V.J."/>
            <person name="McMahon K.D."/>
            <person name="Konstantinidis K.T."/>
            <person name="Eloe-Fadrosh E.A."/>
            <person name="Kyrpides N.C."/>
            <person name="Woyke T."/>
        </authorList>
    </citation>
    <scope>NUCLEOTIDE SEQUENCE</scope>
    <source>
        <strain evidence="1">GVMAG-M-3300027963-41</strain>
    </source>
</reference>
<name>A0A6C0LMH0_9ZZZZ</name>
<dbReference type="GO" id="GO:0035269">
    <property type="term" value="P:protein O-linked glycosylation via mannose"/>
    <property type="evidence" value="ECO:0007669"/>
    <property type="project" value="InterPro"/>
</dbReference>
<proteinExistence type="predicted"/>
<evidence type="ECO:0000313" key="1">
    <source>
        <dbReference type="EMBL" id="QHU31753.1"/>
    </source>
</evidence>
<evidence type="ECO:0008006" key="2">
    <source>
        <dbReference type="Google" id="ProtNLM"/>
    </source>
</evidence>
<accession>A0A6C0LMH0</accession>
<organism evidence="1">
    <name type="scientific">viral metagenome</name>
    <dbReference type="NCBI Taxonomy" id="1070528"/>
    <lineage>
        <taxon>unclassified sequences</taxon>
        <taxon>metagenomes</taxon>
        <taxon>organismal metagenomes</taxon>
    </lineage>
</organism>
<dbReference type="InterPro" id="IPR055286">
    <property type="entry name" value="RXYLT1-like"/>
</dbReference>
<dbReference type="EMBL" id="MN740532">
    <property type="protein sequence ID" value="QHU31753.1"/>
    <property type="molecule type" value="Genomic_DNA"/>
</dbReference>
<dbReference type="AlphaFoldDB" id="A0A6C0LMH0"/>
<dbReference type="PANTHER" id="PTHR15576">
    <property type="entry name" value="RIBITOL-5-PHOSPHATE XYLOSYLTRANSFERASE 1"/>
    <property type="match status" value="1"/>
</dbReference>
<dbReference type="PANTHER" id="PTHR15576:SF1">
    <property type="entry name" value="RIBITOL-5-PHOSPHATE XYLOSYLTRANSFERASE 1"/>
    <property type="match status" value="1"/>
</dbReference>
<sequence length="216" mass="25532">MYRMTLFEWQKRLKGREQLMYNCSEFDRLNDEWIPFSIGMSWEVAFFNGSLEEIQIGPHEHQVLCAIRTGTDKNRRPTGINRRFIIDNLEANGIKNIDMPSSAYLRMLPHFQFVVSPEGNGVDCHRHYEALMAGCIPIVERNERLLEKYGNCPILFTDDYSEITPEYLKAKYEEMLHKTWDFSRLCLDAFDAETQAQIKANGNYWCRQQTGRHWYV</sequence>
<dbReference type="GO" id="GO:0120053">
    <property type="term" value="F:ribitol beta-1,4-xylosyltransferase activity"/>
    <property type="evidence" value="ECO:0007669"/>
    <property type="project" value="InterPro"/>
</dbReference>
<protein>
    <recommendedName>
        <fullName evidence="2">Exostosin GT47 domain-containing protein</fullName>
    </recommendedName>
</protein>
<dbReference type="GO" id="GO:0005794">
    <property type="term" value="C:Golgi apparatus"/>
    <property type="evidence" value="ECO:0007669"/>
    <property type="project" value="TreeGrafter"/>
</dbReference>